<keyword evidence="9 11" id="KW-0807">Transducer</keyword>
<evidence type="ECO:0000256" key="8">
    <source>
        <dbReference type="ARBA" id="ARBA00023136"/>
    </source>
</evidence>
<keyword evidence="7" id="KW-0408">Iron</keyword>
<evidence type="ECO:0000256" key="7">
    <source>
        <dbReference type="ARBA" id="ARBA00023004"/>
    </source>
</evidence>
<feature type="domain" description="HAMP" evidence="14">
    <location>
        <begin position="239"/>
        <end position="291"/>
    </location>
</feature>
<comment type="similarity">
    <text evidence="10">Belongs to the methyl-accepting chemotaxis (MCP) protein family.</text>
</comment>
<keyword evidence="3" id="KW-1003">Cell membrane</keyword>
<dbReference type="GO" id="GO:0007165">
    <property type="term" value="P:signal transduction"/>
    <property type="evidence" value="ECO:0007669"/>
    <property type="project" value="UniProtKB-KW"/>
</dbReference>
<dbReference type="PANTHER" id="PTHR32089:SF112">
    <property type="entry name" value="LYSOZYME-LIKE PROTEIN-RELATED"/>
    <property type="match status" value="1"/>
</dbReference>
<dbReference type="InterPro" id="IPR035938">
    <property type="entry name" value="Hemerythrin-like_sf"/>
</dbReference>
<dbReference type="GO" id="GO:0046872">
    <property type="term" value="F:metal ion binding"/>
    <property type="evidence" value="ECO:0007669"/>
    <property type="project" value="UniProtKB-KW"/>
</dbReference>
<gene>
    <name evidence="15" type="ORF">K8I29_20100</name>
</gene>
<dbReference type="InterPro" id="IPR012312">
    <property type="entry name" value="Hemerythrin-like"/>
</dbReference>
<dbReference type="CDD" id="cd11386">
    <property type="entry name" value="MCP_signal"/>
    <property type="match status" value="1"/>
</dbReference>
<sequence>MRILYNLRMKSKLFVVTSLAVVCIIGLAAGLLVSLKHTLLEDKKAMTRQVVETAYGVLDHFHTLSKEGKLTEEEAKSAARAALASLRYAGKEYFWINDDTVPYPTMIMHPTIPALDGKVLDDQKFNCATSLQQGAEGSIIETDGKKNLFQSFVEVSAGEKGQGFVTYRWQKPLPGGGVTEEHYPKLSFVKKFAPWKWIVGSGVYLDDIDAAFWSKTRILGITIALFIVLLASVGWYLGQVIASPLAELTGKVEQMAGGNLSVAIEYKSRDEAGVLAENMNYMVSSFKSTLQGILTSAADVLSSMGMLTESAQKTSEGARNQSIQAAQIAAASEEMSQTITDIARNATQASDTSTEAMRTAENGKNIAVGAVETINLVRTSTTELSGMIGSLNGRVSEIGEIVTVINDIADQTSLLALNAAIEAARAGEQGRGFAVVADEVRKLAERTIRATTEITGKIRAVQEESKQTAHSMEEASGKVETATDYIRQVEDSLNHIVESVQGVKDQITQIATAVEEQASASEEVTRNIERTSSIANDMEKMAEGVMNQVSLLASVAESLRVSCSGFTLEGGVQQERSGTGGFIQWSNNYSVHVGMIDDQHKEIIRLVNEMHDALRQRRSRDILGTILNELADYAVKHFKVEEDLFQKYGYPEEAVHKEAHAALVRRVVELQKDFEIGRASINTDVMNFLKDWLINHILRTDKRYSAFMNSKGVV</sequence>
<accession>A0A953M3X8</accession>
<evidence type="ECO:0000256" key="6">
    <source>
        <dbReference type="ARBA" id="ARBA00022989"/>
    </source>
</evidence>
<evidence type="ECO:0000256" key="1">
    <source>
        <dbReference type="ARBA" id="ARBA00004651"/>
    </source>
</evidence>
<evidence type="ECO:0000256" key="12">
    <source>
        <dbReference type="SAM" id="Phobius"/>
    </source>
</evidence>
<feature type="domain" description="Methyl-accepting transducer" evidence="13">
    <location>
        <begin position="296"/>
        <end position="532"/>
    </location>
</feature>
<dbReference type="PANTHER" id="PTHR32089">
    <property type="entry name" value="METHYL-ACCEPTING CHEMOTAXIS PROTEIN MCPB"/>
    <property type="match status" value="1"/>
</dbReference>
<evidence type="ECO:0000256" key="5">
    <source>
        <dbReference type="ARBA" id="ARBA00022723"/>
    </source>
</evidence>
<dbReference type="InterPro" id="IPR004089">
    <property type="entry name" value="MCPsignal_dom"/>
</dbReference>
<dbReference type="CDD" id="cd06225">
    <property type="entry name" value="HAMP"/>
    <property type="match status" value="1"/>
</dbReference>
<evidence type="ECO:0000256" key="9">
    <source>
        <dbReference type="ARBA" id="ARBA00023224"/>
    </source>
</evidence>
<evidence type="ECO:0000259" key="14">
    <source>
        <dbReference type="PROSITE" id="PS50885"/>
    </source>
</evidence>
<dbReference type="Pfam" id="PF00672">
    <property type="entry name" value="HAMP"/>
    <property type="match status" value="1"/>
</dbReference>
<evidence type="ECO:0000256" key="4">
    <source>
        <dbReference type="ARBA" id="ARBA00022692"/>
    </source>
</evidence>
<reference evidence="15" key="1">
    <citation type="journal article" date="2021" name="bioRxiv">
        <title>Unraveling nitrogen, sulfur and carbon metabolic pathways and microbial community transcriptional responses to substrate deprivation and toxicity stresses in a bioreactor mimicking anoxic brackish coastal sediment conditions.</title>
        <authorList>
            <person name="Martins P.D."/>
            <person name="Echeveste M.J."/>
            <person name="Arshad A."/>
            <person name="Kurth J."/>
            <person name="Ouboter H."/>
            <person name="Jetten M.S.M."/>
            <person name="Welte C.U."/>
        </authorList>
    </citation>
    <scope>NUCLEOTIDE SEQUENCE</scope>
    <source>
        <strain evidence="15">MAG_39</strain>
    </source>
</reference>
<keyword evidence="4 12" id="KW-0812">Transmembrane</keyword>
<dbReference type="AlphaFoldDB" id="A0A953M3X8"/>
<dbReference type="SMART" id="SM00283">
    <property type="entry name" value="MA"/>
    <property type="match status" value="1"/>
</dbReference>
<dbReference type="SMART" id="SM01049">
    <property type="entry name" value="Cache_2"/>
    <property type="match status" value="1"/>
</dbReference>
<evidence type="ECO:0000256" key="11">
    <source>
        <dbReference type="PROSITE-ProRule" id="PRU00284"/>
    </source>
</evidence>
<dbReference type="PROSITE" id="PS00550">
    <property type="entry name" value="HEMERYTHRINS"/>
    <property type="match status" value="1"/>
</dbReference>
<dbReference type="NCBIfam" id="NF033749">
    <property type="entry name" value="bact_hemeryth"/>
    <property type="match status" value="1"/>
</dbReference>
<dbReference type="Gene3D" id="1.10.287.950">
    <property type="entry name" value="Methyl-accepting chemotaxis protein"/>
    <property type="match status" value="1"/>
</dbReference>
<keyword evidence="5" id="KW-0479">Metal-binding</keyword>
<dbReference type="Pfam" id="PF00015">
    <property type="entry name" value="MCPsignal"/>
    <property type="match status" value="1"/>
</dbReference>
<comment type="caution">
    <text evidence="15">The sequence shown here is derived from an EMBL/GenBank/DDBJ whole genome shotgun (WGS) entry which is preliminary data.</text>
</comment>
<feature type="transmembrane region" description="Helical" evidence="12">
    <location>
        <begin position="13"/>
        <end position="35"/>
    </location>
</feature>
<dbReference type="SUPFAM" id="SSF58104">
    <property type="entry name" value="Methyl-accepting chemotaxis protein (MCP) signaling domain"/>
    <property type="match status" value="1"/>
</dbReference>
<dbReference type="InterPro" id="IPR003660">
    <property type="entry name" value="HAMP_dom"/>
</dbReference>
<comment type="subcellular location">
    <subcellularLocation>
        <location evidence="1">Cell membrane</location>
        <topology evidence="1">Multi-pass membrane protein</topology>
    </subcellularLocation>
</comment>
<dbReference type="InterPro" id="IPR016131">
    <property type="entry name" value="Haemerythrin_Fe_BS"/>
</dbReference>
<evidence type="ECO:0000259" key="13">
    <source>
        <dbReference type="PROSITE" id="PS50111"/>
    </source>
</evidence>
<dbReference type="FunFam" id="1.10.287.950:FF:000001">
    <property type="entry name" value="Methyl-accepting chemotaxis sensory transducer"/>
    <property type="match status" value="1"/>
</dbReference>
<dbReference type="Gene3D" id="1.20.120.50">
    <property type="entry name" value="Hemerythrin-like"/>
    <property type="match status" value="1"/>
</dbReference>
<keyword evidence="8 12" id="KW-0472">Membrane</keyword>
<evidence type="ECO:0000256" key="2">
    <source>
        <dbReference type="ARBA" id="ARBA00010587"/>
    </source>
</evidence>
<dbReference type="Proteomes" id="UP000705867">
    <property type="component" value="Unassembled WGS sequence"/>
</dbReference>
<keyword evidence="6 12" id="KW-1133">Transmembrane helix</keyword>
<dbReference type="Pfam" id="PF08269">
    <property type="entry name" value="dCache_2"/>
    <property type="match status" value="1"/>
</dbReference>
<proteinExistence type="inferred from homology"/>
<dbReference type="GO" id="GO:0006935">
    <property type="term" value="P:chemotaxis"/>
    <property type="evidence" value="ECO:0007669"/>
    <property type="project" value="UniProtKB-ARBA"/>
</dbReference>
<name>A0A953M3X8_9BACT</name>
<dbReference type="InterPro" id="IPR033480">
    <property type="entry name" value="sCache_2"/>
</dbReference>
<comment type="similarity">
    <text evidence="2">Belongs to the hemerythrin family.</text>
</comment>
<evidence type="ECO:0000313" key="15">
    <source>
        <dbReference type="EMBL" id="MBZ0158505.1"/>
    </source>
</evidence>
<dbReference type="Pfam" id="PF01814">
    <property type="entry name" value="Hemerythrin"/>
    <property type="match status" value="1"/>
</dbReference>
<feature type="transmembrane region" description="Helical" evidence="12">
    <location>
        <begin position="218"/>
        <end position="238"/>
    </location>
</feature>
<evidence type="ECO:0000313" key="16">
    <source>
        <dbReference type="Proteomes" id="UP000705867"/>
    </source>
</evidence>
<evidence type="ECO:0000256" key="3">
    <source>
        <dbReference type="ARBA" id="ARBA00022475"/>
    </source>
</evidence>
<dbReference type="SMART" id="SM00304">
    <property type="entry name" value="HAMP"/>
    <property type="match status" value="1"/>
</dbReference>
<evidence type="ECO:0000256" key="10">
    <source>
        <dbReference type="ARBA" id="ARBA00029447"/>
    </source>
</evidence>
<dbReference type="Gene3D" id="3.30.450.20">
    <property type="entry name" value="PAS domain"/>
    <property type="match status" value="1"/>
</dbReference>
<dbReference type="InterPro" id="IPR012827">
    <property type="entry name" value="Hemerythrin_metal-bd"/>
</dbReference>
<dbReference type="SUPFAM" id="SSF47188">
    <property type="entry name" value="Hemerythrin-like"/>
    <property type="match status" value="1"/>
</dbReference>
<dbReference type="GO" id="GO:0005886">
    <property type="term" value="C:plasma membrane"/>
    <property type="evidence" value="ECO:0007669"/>
    <property type="project" value="UniProtKB-SubCell"/>
</dbReference>
<dbReference type="NCBIfam" id="TIGR02481">
    <property type="entry name" value="hemeryth_dom"/>
    <property type="match status" value="1"/>
</dbReference>
<dbReference type="CDD" id="cd12107">
    <property type="entry name" value="Hemerythrin"/>
    <property type="match status" value="1"/>
</dbReference>
<reference evidence="15" key="2">
    <citation type="submission" date="2021-08" db="EMBL/GenBank/DDBJ databases">
        <authorList>
            <person name="Dalcin Martins P."/>
        </authorList>
    </citation>
    <scope>NUCLEOTIDE SEQUENCE</scope>
    <source>
        <strain evidence="15">MAG_39</strain>
    </source>
</reference>
<dbReference type="PROSITE" id="PS50111">
    <property type="entry name" value="CHEMOTAXIS_TRANSDUC_2"/>
    <property type="match status" value="1"/>
</dbReference>
<organism evidence="15 16">
    <name type="scientific">Candidatus Nitrobium versatile</name>
    <dbReference type="NCBI Taxonomy" id="2884831"/>
    <lineage>
        <taxon>Bacteria</taxon>
        <taxon>Pseudomonadati</taxon>
        <taxon>Nitrospirota</taxon>
        <taxon>Nitrospiria</taxon>
        <taxon>Nitrospirales</taxon>
        <taxon>Nitrospiraceae</taxon>
        <taxon>Candidatus Nitrobium</taxon>
    </lineage>
</organism>
<protein>
    <submittedName>
        <fullName evidence="15">Bacteriohemerythrin</fullName>
    </submittedName>
</protein>
<dbReference type="PROSITE" id="PS50885">
    <property type="entry name" value="HAMP"/>
    <property type="match status" value="1"/>
</dbReference>
<dbReference type="EMBL" id="JAIOIV010000157">
    <property type="protein sequence ID" value="MBZ0158505.1"/>
    <property type="molecule type" value="Genomic_DNA"/>
</dbReference>
<dbReference type="InterPro" id="IPR004010">
    <property type="entry name" value="Double_Cache_2"/>
</dbReference>